<dbReference type="InterPro" id="IPR002018">
    <property type="entry name" value="CarbesteraseB"/>
</dbReference>
<dbReference type="SUPFAM" id="SSF53474">
    <property type="entry name" value="alpha/beta-Hydrolases"/>
    <property type="match status" value="1"/>
</dbReference>
<reference evidence="4" key="1">
    <citation type="submission" date="2018-05" db="EMBL/GenBank/DDBJ databases">
        <authorList>
            <person name="Lanie J.A."/>
            <person name="Ng W.-L."/>
            <person name="Kazmierczak K.M."/>
            <person name="Andrzejewski T.M."/>
            <person name="Davidsen T.M."/>
            <person name="Wayne K.J."/>
            <person name="Tettelin H."/>
            <person name="Glass J.I."/>
            <person name="Rusch D."/>
            <person name="Podicherti R."/>
            <person name="Tsui H.-C.T."/>
            <person name="Winkler M.E."/>
        </authorList>
    </citation>
    <scope>NUCLEOTIDE SEQUENCE</scope>
</reference>
<evidence type="ECO:0000259" key="3">
    <source>
        <dbReference type="Pfam" id="PF00135"/>
    </source>
</evidence>
<feature type="domain" description="Carboxylesterase type B" evidence="3">
    <location>
        <begin position="1"/>
        <end position="362"/>
    </location>
</feature>
<comment type="similarity">
    <text evidence="1">Belongs to the type-B carboxylesterase/lipase family.</text>
</comment>
<protein>
    <recommendedName>
        <fullName evidence="3">Carboxylesterase type B domain-containing protein</fullName>
    </recommendedName>
</protein>
<accession>A0A381P8B4</accession>
<proteinExistence type="inferred from homology"/>
<dbReference type="GO" id="GO:0052689">
    <property type="term" value="F:carboxylic ester hydrolase activity"/>
    <property type="evidence" value="ECO:0007669"/>
    <property type="project" value="TreeGrafter"/>
</dbReference>
<dbReference type="Gene3D" id="3.40.50.1820">
    <property type="entry name" value="alpha/beta hydrolase"/>
    <property type="match status" value="1"/>
</dbReference>
<dbReference type="PANTHER" id="PTHR43918">
    <property type="entry name" value="ACETYLCHOLINESTERASE"/>
    <property type="match status" value="1"/>
</dbReference>
<name>A0A381P8B4_9ZZZZ</name>
<keyword evidence="2" id="KW-0378">Hydrolase</keyword>
<dbReference type="AlphaFoldDB" id="A0A381P8B4"/>
<dbReference type="Pfam" id="PF00135">
    <property type="entry name" value="COesterase"/>
    <property type="match status" value="1"/>
</dbReference>
<dbReference type="EMBL" id="UINC01000910">
    <property type="protein sequence ID" value="SUZ63192.1"/>
    <property type="molecule type" value="Genomic_DNA"/>
</dbReference>
<dbReference type="PROSITE" id="PS00122">
    <property type="entry name" value="CARBOXYLESTERASE_B_1"/>
    <property type="match status" value="1"/>
</dbReference>
<evidence type="ECO:0000313" key="4">
    <source>
        <dbReference type="EMBL" id="SUZ63192.1"/>
    </source>
</evidence>
<evidence type="ECO:0000256" key="1">
    <source>
        <dbReference type="ARBA" id="ARBA00005964"/>
    </source>
</evidence>
<dbReference type="PANTHER" id="PTHR43918:SF4">
    <property type="entry name" value="CARBOXYLIC ESTER HYDROLASE"/>
    <property type="match status" value="1"/>
</dbReference>
<dbReference type="InterPro" id="IPR050654">
    <property type="entry name" value="AChE-related_enzymes"/>
</dbReference>
<evidence type="ECO:0000256" key="2">
    <source>
        <dbReference type="ARBA" id="ARBA00022801"/>
    </source>
</evidence>
<gene>
    <name evidence="4" type="ORF">METZ01_LOCUS16046</name>
</gene>
<dbReference type="InterPro" id="IPR029058">
    <property type="entry name" value="AB_hydrolase_fold"/>
</dbReference>
<sequence>MVYVHGGSNNSGWSYEPNYHGYSLAQKNVVVVSIAYRLGVFGFFSHPEINTNQPSANFGLWDQIAALKWINKYIENFGGDPRNVTVFGESAGAQDILALIFSKQEKGLFQKAILQSNAGFGMKEDSSTLKKERIRGEEFSKAMGDENPLSLEELRKIDANTILNRYESIFPDYYHSPAFDNHLLSKLTWDSIMDSEFNDIKLIIGSNADETYAWISPTVTSKDVASNAEEIYKDQSKQALKAVETEDDPRRAIDRLYTADGLICPSQFLANQINSNNGKAWVYYFDRVRDGEAGSNENVRAYHGAELPYVFDTHDPWMTTTEKDTALTKILTDYWTQFAKTGSPNAEHLPNWPVFDISKKSVQKFGDYVGTINSPEPILCDLFFKNATF</sequence>
<organism evidence="4">
    <name type="scientific">marine metagenome</name>
    <dbReference type="NCBI Taxonomy" id="408172"/>
    <lineage>
        <taxon>unclassified sequences</taxon>
        <taxon>metagenomes</taxon>
        <taxon>ecological metagenomes</taxon>
    </lineage>
</organism>
<dbReference type="InterPro" id="IPR019826">
    <property type="entry name" value="Carboxylesterase_B_AS"/>
</dbReference>